<keyword evidence="1" id="KW-1133">Transmembrane helix</keyword>
<evidence type="ECO:0000313" key="3">
    <source>
        <dbReference type="Proteomes" id="UP000250163"/>
    </source>
</evidence>
<dbReference type="AlphaFoldDB" id="A0A330LVW0"/>
<reference evidence="3" key="1">
    <citation type="submission" date="2018-05" db="EMBL/GenBank/DDBJ databases">
        <authorList>
            <person name="Cea G.-C."/>
            <person name="William W."/>
        </authorList>
    </citation>
    <scope>NUCLEOTIDE SEQUENCE [LARGE SCALE GENOMIC DNA]</scope>
    <source>
        <strain evidence="3">DB21MT 5</strain>
    </source>
</reference>
<proteinExistence type="predicted"/>
<keyword evidence="1" id="KW-0812">Transmembrane</keyword>
<name>A0A330LVW0_9GAMM</name>
<feature type="transmembrane region" description="Helical" evidence="1">
    <location>
        <begin position="6"/>
        <end position="23"/>
    </location>
</feature>
<dbReference type="EMBL" id="LS483250">
    <property type="protein sequence ID" value="SQD78195.1"/>
    <property type="molecule type" value="Genomic_DNA"/>
</dbReference>
<accession>A0A330LVW0</accession>
<dbReference type="KEGG" id="mya:MORIYA_1717"/>
<keyword evidence="1" id="KW-0472">Membrane</keyword>
<dbReference type="Proteomes" id="UP000250163">
    <property type="component" value="Chromosome MORIYA"/>
</dbReference>
<protein>
    <submittedName>
        <fullName evidence="2">Uncharacterized protein</fullName>
    </submittedName>
</protein>
<organism evidence="2 3">
    <name type="scientific">Moritella yayanosii</name>
    <dbReference type="NCBI Taxonomy" id="69539"/>
    <lineage>
        <taxon>Bacteria</taxon>
        <taxon>Pseudomonadati</taxon>
        <taxon>Pseudomonadota</taxon>
        <taxon>Gammaproteobacteria</taxon>
        <taxon>Alteromonadales</taxon>
        <taxon>Moritellaceae</taxon>
        <taxon>Moritella</taxon>
    </lineage>
</organism>
<evidence type="ECO:0000313" key="2">
    <source>
        <dbReference type="EMBL" id="SQD78195.1"/>
    </source>
</evidence>
<keyword evidence="3" id="KW-1185">Reference proteome</keyword>
<evidence type="ECO:0000256" key="1">
    <source>
        <dbReference type="SAM" id="Phobius"/>
    </source>
</evidence>
<gene>
    <name evidence="2" type="ORF">MORIYA_1717</name>
</gene>
<sequence length="48" mass="5756">MDNSVLRGTLFLLIRTYSWVFFVRRCKQKLLEVYRESGGGRRIRTFEG</sequence>